<evidence type="ECO:0000313" key="5">
    <source>
        <dbReference type="Proteomes" id="UP000298652"/>
    </source>
</evidence>
<organism evidence="4 5">
    <name type="scientific">Setaria viridis</name>
    <name type="common">Green bristlegrass</name>
    <name type="synonym">Setaria italica subsp. viridis</name>
    <dbReference type="NCBI Taxonomy" id="4556"/>
    <lineage>
        <taxon>Eukaryota</taxon>
        <taxon>Viridiplantae</taxon>
        <taxon>Streptophyta</taxon>
        <taxon>Embryophyta</taxon>
        <taxon>Tracheophyta</taxon>
        <taxon>Spermatophyta</taxon>
        <taxon>Magnoliopsida</taxon>
        <taxon>Liliopsida</taxon>
        <taxon>Poales</taxon>
        <taxon>Poaceae</taxon>
        <taxon>PACMAD clade</taxon>
        <taxon>Panicoideae</taxon>
        <taxon>Panicodae</taxon>
        <taxon>Paniceae</taxon>
        <taxon>Cenchrinae</taxon>
        <taxon>Setaria</taxon>
    </lineage>
</organism>
<dbReference type="Proteomes" id="UP000298652">
    <property type="component" value="Chromosome 1"/>
</dbReference>
<dbReference type="PANTHER" id="PTHR33155:SF75">
    <property type="entry name" value="OS02G0750800 PROTEIN"/>
    <property type="match status" value="1"/>
</dbReference>
<feature type="compositionally biased region" description="Basic and acidic residues" evidence="2">
    <location>
        <begin position="90"/>
        <end position="99"/>
    </location>
</feature>
<dbReference type="Pfam" id="PF11250">
    <property type="entry name" value="FAF"/>
    <property type="match status" value="1"/>
</dbReference>
<evidence type="ECO:0000256" key="1">
    <source>
        <dbReference type="ARBA" id="ARBA00008690"/>
    </source>
</evidence>
<comment type="similarity">
    <text evidence="1">Belongs to the fantastic four family.</text>
</comment>
<feature type="domain" description="FAF" evidence="3">
    <location>
        <begin position="129"/>
        <end position="180"/>
    </location>
</feature>
<keyword evidence="5" id="KW-1185">Reference proteome</keyword>
<dbReference type="OMA" id="HEDDSPM"/>
<evidence type="ECO:0000259" key="3">
    <source>
        <dbReference type="Pfam" id="PF11250"/>
    </source>
</evidence>
<protein>
    <recommendedName>
        <fullName evidence="3">FAF domain-containing protein</fullName>
    </recommendedName>
</protein>
<evidence type="ECO:0000256" key="2">
    <source>
        <dbReference type="SAM" id="MobiDB-lite"/>
    </source>
</evidence>
<accession>A0A4U6WFK6</accession>
<dbReference type="InterPro" id="IPR021410">
    <property type="entry name" value="FAF"/>
</dbReference>
<reference evidence="4" key="1">
    <citation type="submission" date="2019-03" db="EMBL/GenBank/DDBJ databases">
        <title>WGS assembly of Setaria viridis.</title>
        <authorList>
            <person name="Huang P."/>
            <person name="Jenkins J."/>
            <person name="Grimwood J."/>
            <person name="Barry K."/>
            <person name="Healey A."/>
            <person name="Mamidi S."/>
            <person name="Sreedasyam A."/>
            <person name="Shu S."/>
            <person name="Feldman M."/>
            <person name="Wu J."/>
            <person name="Yu Y."/>
            <person name="Chen C."/>
            <person name="Johnson J."/>
            <person name="Rokhsar D."/>
            <person name="Baxter I."/>
            <person name="Schmutz J."/>
            <person name="Brutnell T."/>
            <person name="Kellogg E."/>
        </authorList>
    </citation>
    <scope>NUCLEOTIDE SEQUENCE [LARGE SCALE GENOMIC DNA]</scope>
</reference>
<dbReference type="EMBL" id="CM016552">
    <property type="protein sequence ID" value="TKW41618.1"/>
    <property type="molecule type" value="Genomic_DNA"/>
</dbReference>
<dbReference type="InterPro" id="IPR046431">
    <property type="entry name" value="FAF_dom"/>
</dbReference>
<feature type="region of interest" description="Disordered" evidence="2">
    <location>
        <begin position="56"/>
        <end position="99"/>
    </location>
</feature>
<name>A0A4U6WFK6_SETVI</name>
<dbReference type="AlphaFoldDB" id="A0A4U6WFK6"/>
<proteinExistence type="inferred from homology"/>
<evidence type="ECO:0000313" key="4">
    <source>
        <dbReference type="EMBL" id="TKW41618.1"/>
    </source>
</evidence>
<dbReference type="Gramene" id="TKW41618">
    <property type="protein sequence ID" value="TKW41618"/>
    <property type="gene ID" value="SEVIR_1G328500v2"/>
</dbReference>
<sequence>MLLPPPSAPHSAAQRFSAPAAAGLRSLLLPPDGVVTRAAAAAVASRGDAGARCCRSGGSGQDVVEASGGGTSTGHYEGTKNAKDEEEEDVKGRDAAKEKEAGIIISAEEDEEQDGFWVSYGRRRPRRRLPPPIPSLVARGALRRTRTGDGRLVIRIVPVVRPECIRARRRRGGDRLTMRLVGHEDDSPMMAPPLRVPGGARQDGSSVIGIAREGGDTATPAGVDGGVDDVEEAVVAPEPETMVPAVPPPRVSSAGCFEDVFRFDPIGTGSLHQMPSLRMVH</sequence>
<gene>
    <name evidence="4" type="ORF">SEVIR_1G328500v2</name>
</gene>
<dbReference type="PANTHER" id="PTHR33155">
    <property type="entry name" value="FANTASTIC FOUR-LIKE PROTEIN (DUF3049)"/>
    <property type="match status" value="1"/>
</dbReference>